<keyword evidence="1" id="KW-0732">Signal</keyword>
<proteinExistence type="predicted"/>
<accession>A0A084GXP1</accession>
<dbReference type="PANTHER" id="PTHR43143">
    <property type="entry name" value="METALLOPHOSPHOESTERASE, CALCINEURIN SUPERFAMILY"/>
    <property type="match status" value="1"/>
</dbReference>
<feature type="domain" description="Calcineurin-like phosphoesterase" evidence="2">
    <location>
        <begin position="36"/>
        <end position="225"/>
    </location>
</feature>
<gene>
    <name evidence="3" type="ORF">GS18_0213530</name>
</gene>
<dbReference type="OrthoDB" id="9772095at2"/>
<evidence type="ECO:0000313" key="4">
    <source>
        <dbReference type="Proteomes" id="UP000028549"/>
    </source>
</evidence>
<dbReference type="EMBL" id="JNVC02000005">
    <property type="protein sequence ID" value="KEZ52103.1"/>
    <property type="molecule type" value="Genomic_DNA"/>
</dbReference>
<name>A0A084GXP1_METID</name>
<dbReference type="InterPro" id="IPR051918">
    <property type="entry name" value="STPP_CPPED1"/>
</dbReference>
<feature type="chain" id="PRO_5001776008" description="Calcineurin-like phosphoesterase domain-containing protein" evidence="1">
    <location>
        <begin position="23"/>
        <end position="301"/>
    </location>
</feature>
<comment type="caution">
    <text evidence="3">The sequence shown here is derived from an EMBL/GenBank/DDBJ whole genome shotgun (WGS) entry which is preliminary data.</text>
</comment>
<dbReference type="STRING" id="246786.GS18_0213530"/>
<feature type="signal peptide" evidence="1">
    <location>
        <begin position="1"/>
        <end position="22"/>
    </location>
</feature>
<evidence type="ECO:0000256" key="1">
    <source>
        <dbReference type="SAM" id="SignalP"/>
    </source>
</evidence>
<protein>
    <recommendedName>
        <fullName evidence="2">Calcineurin-like phosphoesterase domain-containing protein</fullName>
    </recommendedName>
</protein>
<evidence type="ECO:0000259" key="2">
    <source>
        <dbReference type="Pfam" id="PF00149"/>
    </source>
</evidence>
<evidence type="ECO:0000313" key="3">
    <source>
        <dbReference type="EMBL" id="KEZ52103.1"/>
    </source>
</evidence>
<dbReference type="GO" id="GO:0016787">
    <property type="term" value="F:hydrolase activity"/>
    <property type="evidence" value="ECO:0007669"/>
    <property type="project" value="InterPro"/>
</dbReference>
<dbReference type="SUPFAM" id="SSF56300">
    <property type="entry name" value="Metallo-dependent phosphatases"/>
    <property type="match status" value="1"/>
</dbReference>
<dbReference type="InterPro" id="IPR004843">
    <property type="entry name" value="Calcineurin-like_PHP"/>
</dbReference>
<organism evidence="3 4">
    <name type="scientific">Metabacillus indicus</name>
    <name type="common">Bacillus indicus</name>
    <dbReference type="NCBI Taxonomy" id="246786"/>
    <lineage>
        <taxon>Bacteria</taxon>
        <taxon>Bacillati</taxon>
        <taxon>Bacillota</taxon>
        <taxon>Bacilli</taxon>
        <taxon>Bacillales</taxon>
        <taxon>Bacillaceae</taxon>
        <taxon>Metabacillus</taxon>
    </lineage>
</organism>
<keyword evidence="4" id="KW-1185">Reference proteome</keyword>
<dbReference type="InterPro" id="IPR029052">
    <property type="entry name" value="Metallo-depent_PP-like"/>
</dbReference>
<dbReference type="Gene3D" id="3.60.21.10">
    <property type="match status" value="1"/>
</dbReference>
<dbReference type="Proteomes" id="UP000028549">
    <property type="component" value="Unassembled WGS sequence"/>
</dbReference>
<reference evidence="3 4" key="1">
    <citation type="journal article" date="2005" name="Int. J. Syst. Evol. Microbiol.">
        <title>Bacillus cibi sp. nov., isolated from jeotgal, a traditional Korean fermented seafood.</title>
        <authorList>
            <person name="Yoon J.H."/>
            <person name="Lee C.H."/>
            <person name="Oh T.K."/>
        </authorList>
    </citation>
    <scope>NUCLEOTIDE SEQUENCE [LARGE SCALE GENOMIC DNA]</scope>
    <source>
        <strain evidence="3 4">DSM 16189</strain>
    </source>
</reference>
<dbReference type="AlphaFoldDB" id="A0A084GXP1"/>
<dbReference type="PANTHER" id="PTHR43143:SF5">
    <property type="entry name" value="SECRETED PROTEIN"/>
    <property type="match status" value="1"/>
</dbReference>
<dbReference type="Pfam" id="PF00149">
    <property type="entry name" value="Metallophos"/>
    <property type="match status" value="1"/>
</dbReference>
<dbReference type="RefSeq" id="WP_029566940.1">
    <property type="nucleotide sequence ID" value="NZ_CP176757.1"/>
</dbReference>
<sequence length="301" mass="35576">MKKICFAVMLLFSSLSAGPAYAAISFEEGDETVVWLTDTQYYAKTYPEIMIKQIQWIIENRDQYNIKYVFHTGDLVNEPNDEVQWERTDQIMKMLDMTRIPYGVLAGNHDLVHGDDPYRVFTDNFGYHRFIRQPFYGGSFENNRGHYDLLTIQNQPYIMIYMGFELNRGAIKWLNKVLREYRGHKAILAFHDYLNFKSERSPAGEELYQKVVLKNKNVQLVLSGHYYGTGFLESRLSPEQRVFQMLANYQTEKHGGNGFMRLLFFKPDQNQIQVDTYSPYLNKFRSKKKLPKERFLLELKE</sequence>